<dbReference type="RefSeq" id="XP_070860462.1">
    <property type="nucleotide sequence ID" value="XM_071000487.1"/>
</dbReference>
<evidence type="ECO:0000313" key="3">
    <source>
        <dbReference type="Proteomes" id="UP001610728"/>
    </source>
</evidence>
<sequence>MVAASKKGKANVSAKEPKGPTTNPINNTKSESQCRYQVPANDDEASKHLQEFISEADQPDVLNFAYKAKMLHQGQRIGENIDQMKTTLANIESTEAYTASQLSSLTAYEEDAQEKLSSRLDDIGSTVRNTSNDVKSFQSTMTEFGATMSKIEFLESQIANSVSEKLTSHLETLTAEVREPEQRLSKELVSHLKETYAKISSLSDTMENMEMKTNTLNSRLEAVLETIPKELQSLRNTLKEANTFQLLPTENKAEPKEKQTPQNCMSAYKYLPSVLVNSLTNR</sequence>
<feature type="region of interest" description="Disordered" evidence="1">
    <location>
        <begin position="1"/>
        <end position="45"/>
    </location>
</feature>
<protein>
    <submittedName>
        <fullName evidence="2">Uncharacterized protein</fullName>
    </submittedName>
</protein>
<reference evidence="2 3" key="1">
    <citation type="submission" date="2020-05" db="EMBL/GenBank/DDBJ databases">
        <title>Ceratocystis lukuohia genome.</title>
        <authorList>
            <person name="Harrington T.C."/>
            <person name="Kim K."/>
            <person name="Mayers C.G."/>
        </authorList>
    </citation>
    <scope>NUCLEOTIDE SEQUENCE [LARGE SCALE GENOMIC DNA]</scope>
    <source>
        <strain evidence="2 3">C4212</strain>
    </source>
</reference>
<dbReference type="Proteomes" id="UP001610728">
    <property type="component" value="Unassembled WGS sequence"/>
</dbReference>
<dbReference type="EMBL" id="JABSNW010000003">
    <property type="protein sequence ID" value="KAL2889282.1"/>
    <property type="molecule type" value="Genomic_DNA"/>
</dbReference>
<accession>A0ABR4MLW1</accession>
<evidence type="ECO:0000313" key="2">
    <source>
        <dbReference type="EMBL" id="KAL2889282.1"/>
    </source>
</evidence>
<organism evidence="2 3">
    <name type="scientific">Ceratocystis lukuohia</name>
    <dbReference type="NCBI Taxonomy" id="2019550"/>
    <lineage>
        <taxon>Eukaryota</taxon>
        <taxon>Fungi</taxon>
        <taxon>Dikarya</taxon>
        <taxon>Ascomycota</taxon>
        <taxon>Pezizomycotina</taxon>
        <taxon>Sordariomycetes</taxon>
        <taxon>Hypocreomycetidae</taxon>
        <taxon>Microascales</taxon>
        <taxon>Ceratocystidaceae</taxon>
        <taxon>Ceratocystis</taxon>
    </lineage>
</organism>
<evidence type="ECO:0000256" key="1">
    <source>
        <dbReference type="SAM" id="MobiDB-lite"/>
    </source>
</evidence>
<gene>
    <name evidence="2" type="ORF">HOO65_030783</name>
</gene>
<dbReference type="GeneID" id="98117600"/>
<name>A0ABR4MLW1_9PEZI</name>
<comment type="caution">
    <text evidence="2">The sequence shown here is derived from an EMBL/GenBank/DDBJ whole genome shotgun (WGS) entry which is preliminary data.</text>
</comment>
<dbReference type="Gene3D" id="1.10.287.1490">
    <property type="match status" value="1"/>
</dbReference>
<proteinExistence type="predicted"/>
<feature type="compositionally biased region" description="Polar residues" evidence="1">
    <location>
        <begin position="20"/>
        <end position="35"/>
    </location>
</feature>
<keyword evidence="3" id="KW-1185">Reference proteome</keyword>